<proteinExistence type="predicted"/>
<comment type="caution">
    <text evidence="2">The sequence shown here is derived from an EMBL/GenBank/DDBJ whole genome shotgun (WGS) entry which is preliminary data.</text>
</comment>
<dbReference type="Proteomes" id="UP000499080">
    <property type="component" value="Unassembled WGS sequence"/>
</dbReference>
<dbReference type="AlphaFoldDB" id="A0A4Y2EIL5"/>
<sequence>MNEQFVKRVASDYNSLFLSLGWQFITAEKLPSASQPWCTFSHGYSQPIPSANTTPHCTKTFNHRTLQKDVRRKDDPVTSDWILLWNEESRVLFCRNDLDRGGVVWKEGLANVVNGIRGNQSQGEATRNNIQTSHSSVGPLHQKRLAG</sequence>
<name>A0A4Y2EIL5_ARAVE</name>
<accession>A0A4Y2EIL5</accession>
<organism evidence="2 3">
    <name type="scientific">Araneus ventricosus</name>
    <name type="common">Orbweaver spider</name>
    <name type="synonym">Epeira ventricosa</name>
    <dbReference type="NCBI Taxonomy" id="182803"/>
    <lineage>
        <taxon>Eukaryota</taxon>
        <taxon>Metazoa</taxon>
        <taxon>Ecdysozoa</taxon>
        <taxon>Arthropoda</taxon>
        <taxon>Chelicerata</taxon>
        <taxon>Arachnida</taxon>
        <taxon>Araneae</taxon>
        <taxon>Araneomorphae</taxon>
        <taxon>Entelegynae</taxon>
        <taxon>Araneoidea</taxon>
        <taxon>Araneidae</taxon>
        <taxon>Araneus</taxon>
    </lineage>
</organism>
<gene>
    <name evidence="2" type="ORF">AVEN_72188_1</name>
</gene>
<feature type="region of interest" description="Disordered" evidence="1">
    <location>
        <begin position="119"/>
        <end position="147"/>
    </location>
</feature>
<reference evidence="2 3" key="1">
    <citation type="journal article" date="2019" name="Sci. Rep.">
        <title>Orb-weaving spider Araneus ventricosus genome elucidates the spidroin gene catalogue.</title>
        <authorList>
            <person name="Kono N."/>
            <person name="Nakamura H."/>
            <person name="Ohtoshi R."/>
            <person name="Moran D.A.P."/>
            <person name="Shinohara A."/>
            <person name="Yoshida Y."/>
            <person name="Fujiwara M."/>
            <person name="Mori M."/>
            <person name="Tomita M."/>
            <person name="Arakawa K."/>
        </authorList>
    </citation>
    <scope>NUCLEOTIDE SEQUENCE [LARGE SCALE GENOMIC DNA]</scope>
</reference>
<protein>
    <submittedName>
        <fullName evidence="2">Uncharacterized protein</fullName>
    </submittedName>
</protein>
<evidence type="ECO:0000313" key="3">
    <source>
        <dbReference type="Proteomes" id="UP000499080"/>
    </source>
</evidence>
<keyword evidence="3" id="KW-1185">Reference proteome</keyword>
<dbReference type="OrthoDB" id="10408822at2759"/>
<evidence type="ECO:0000256" key="1">
    <source>
        <dbReference type="SAM" id="MobiDB-lite"/>
    </source>
</evidence>
<feature type="compositionally biased region" description="Polar residues" evidence="1">
    <location>
        <begin position="119"/>
        <end position="136"/>
    </location>
</feature>
<dbReference type="EMBL" id="BGPR01000615">
    <property type="protein sequence ID" value="GBM28617.1"/>
    <property type="molecule type" value="Genomic_DNA"/>
</dbReference>
<evidence type="ECO:0000313" key="2">
    <source>
        <dbReference type="EMBL" id="GBM28617.1"/>
    </source>
</evidence>